<evidence type="ECO:0000313" key="3">
    <source>
        <dbReference type="Proteomes" id="UP001177023"/>
    </source>
</evidence>
<evidence type="ECO:0000256" key="1">
    <source>
        <dbReference type="SAM" id="SignalP"/>
    </source>
</evidence>
<feature type="chain" id="PRO_5041249533" evidence="1">
    <location>
        <begin position="21"/>
        <end position="186"/>
    </location>
</feature>
<keyword evidence="1" id="KW-0732">Signal</keyword>
<evidence type="ECO:0000313" key="2">
    <source>
        <dbReference type="EMBL" id="CAJ0559539.1"/>
    </source>
</evidence>
<dbReference type="EMBL" id="CATQJA010000360">
    <property type="protein sequence ID" value="CAJ0559539.1"/>
    <property type="molecule type" value="Genomic_DNA"/>
</dbReference>
<reference evidence="2" key="1">
    <citation type="submission" date="2023-06" db="EMBL/GenBank/DDBJ databases">
        <authorList>
            <person name="Delattre M."/>
        </authorList>
    </citation>
    <scope>NUCLEOTIDE SEQUENCE</scope>
    <source>
        <strain evidence="2">AF72</strain>
    </source>
</reference>
<sequence length="186" mass="20626">MASSPAHVLWGCLLIATVAAQYGGYPQPVAAAPPQPGPGYPAGPLPWLERSMYDPVVNHVCTDDTSFSYAPSVEWGHRHEHLHRHRRLHRVTCSRLSVVFEEHCTRCCRISAQPVPGVSPHVVRGLILSHRRHGEDKDINRCICCAPELAPDQPYYSDSIVQPIYNQAPSYNYQQQPPVAAAPTGY</sequence>
<feature type="signal peptide" evidence="1">
    <location>
        <begin position="1"/>
        <end position="20"/>
    </location>
</feature>
<name>A0AA36FRF0_9BILA</name>
<feature type="non-terminal residue" evidence="2">
    <location>
        <position position="1"/>
    </location>
</feature>
<protein>
    <submittedName>
        <fullName evidence="2">Uncharacterized protein</fullName>
    </submittedName>
</protein>
<keyword evidence="3" id="KW-1185">Reference proteome</keyword>
<dbReference type="AlphaFoldDB" id="A0AA36FRF0"/>
<gene>
    <name evidence="2" type="ORF">MSPICULIGERA_LOCUS1300</name>
</gene>
<organism evidence="2 3">
    <name type="scientific">Mesorhabditis spiculigera</name>
    <dbReference type="NCBI Taxonomy" id="96644"/>
    <lineage>
        <taxon>Eukaryota</taxon>
        <taxon>Metazoa</taxon>
        <taxon>Ecdysozoa</taxon>
        <taxon>Nematoda</taxon>
        <taxon>Chromadorea</taxon>
        <taxon>Rhabditida</taxon>
        <taxon>Rhabditina</taxon>
        <taxon>Rhabditomorpha</taxon>
        <taxon>Rhabditoidea</taxon>
        <taxon>Rhabditidae</taxon>
        <taxon>Mesorhabditinae</taxon>
        <taxon>Mesorhabditis</taxon>
    </lineage>
</organism>
<proteinExistence type="predicted"/>
<accession>A0AA36FRF0</accession>
<comment type="caution">
    <text evidence="2">The sequence shown here is derived from an EMBL/GenBank/DDBJ whole genome shotgun (WGS) entry which is preliminary data.</text>
</comment>
<dbReference type="Proteomes" id="UP001177023">
    <property type="component" value="Unassembled WGS sequence"/>
</dbReference>